<dbReference type="GeneID" id="28978675"/>
<organism evidence="3 4">
    <name type="scientific">Rhodotorula graminis (strain WP1)</name>
    <dbReference type="NCBI Taxonomy" id="578459"/>
    <lineage>
        <taxon>Eukaryota</taxon>
        <taxon>Fungi</taxon>
        <taxon>Dikarya</taxon>
        <taxon>Basidiomycota</taxon>
        <taxon>Pucciniomycotina</taxon>
        <taxon>Microbotryomycetes</taxon>
        <taxon>Sporidiobolales</taxon>
        <taxon>Sporidiobolaceae</taxon>
        <taxon>Rhodotorula</taxon>
    </lineage>
</organism>
<dbReference type="Pfam" id="PF25304">
    <property type="entry name" value="WHD_eIF2D"/>
    <property type="match status" value="1"/>
</dbReference>
<dbReference type="InterPro" id="IPR041366">
    <property type="entry name" value="Pre-PUA"/>
</dbReference>
<dbReference type="Pfam" id="PF26292">
    <property type="entry name" value="PUA_elF2D"/>
    <property type="match status" value="1"/>
</dbReference>
<evidence type="ECO:0000256" key="1">
    <source>
        <dbReference type="SAM" id="MobiDB-lite"/>
    </source>
</evidence>
<accession>A0A0P9F8R0</accession>
<feature type="domain" description="SUI1" evidence="2">
    <location>
        <begin position="530"/>
        <end position="600"/>
    </location>
</feature>
<dbReference type="GO" id="GO:0001731">
    <property type="term" value="P:formation of translation preinitiation complex"/>
    <property type="evidence" value="ECO:0007669"/>
    <property type="project" value="InterPro"/>
</dbReference>
<sequence length="615" mass="65679">MFKRPLATKTSAPVRSSDVRRLRDELASTFSLSSSDAKLVLPDGVLAAKATTHLDEPCTLYLAPGSNDPRLFRPGKGLEGHLVPTCYALDVCPHLLPVLETAPQVVEHLVSGSALFAAGVSARSLKALPPSIRSGDLVAVVVVEDPPSRRVVAVGQLGGTRDEVIRMQQSGGEKKGKAVITLHARGDYLWAAGSGVDAPLPPLSSSSKGSSSRHEVDAVADDLASTSIEAAPKASSSTSESRPASPAPTSAELTPAQVDAALFDALLLAISTSLSSAPFPLPASLLYSSHILPSRPASGPGSTAEVKKSTFKKLDRLVKAAAKKGWLSTKEVKGEVVVVGVNAAHPDVEALRPYKTLGMEDRAEQKREKRDEVKEERKKGELEVKELWKLSGDGVKELFRHVEHERPANDLYTTSQLSTLLRRFTDAHSLSHPSHRALLLLTPSAHPNPPSLSLEQESAIELVARVVLKKGETVDAYGAEKGAAGCVGRDEALRRIKSGCTAYWGYKKDGDEVIKKGSPPQIRVQIKNVGKRQVTLVSGHEPWELFSSEELAEELKHRSASSTSIQPLAGSAKKGGTPKVEIMCQGTHDALVVKLLTSRGIPKAFIDVDLSKSKK</sequence>
<evidence type="ECO:0000259" key="2">
    <source>
        <dbReference type="PROSITE" id="PS50296"/>
    </source>
</evidence>
<dbReference type="InterPro" id="IPR057429">
    <property type="entry name" value="WH_eIF2D"/>
</dbReference>
<dbReference type="AlphaFoldDB" id="A0A0P9F8R0"/>
<evidence type="ECO:0000313" key="3">
    <source>
        <dbReference type="EMBL" id="KPV72039.1"/>
    </source>
</evidence>
<dbReference type="STRING" id="578459.A0A0P9F8R0"/>
<dbReference type="OMA" id="KWIESAD"/>
<name>A0A0P9F8R0_RHOGW</name>
<feature type="region of interest" description="Disordered" evidence="1">
    <location>
        <begin position="228"/>
        <end position="252"/>
    </location>
</feature>
<dbReference type="Gene3D" id="3.30.780.10">
    <property type="entry name" value="SUI1-like domain"/>
    <property type="match status" value="1"/>
</dbReference>
<dbReference type="PROSITE" id="PS50890">
    <property type="entry name" value="PUA"/>
    <property type="match status" value="1"/>
</dbReference>
<evidence type="ECO:0000313" key="4">
    <source>
        <dbReference type="Proteomes" id="UP000053890"/>
    </source>
</evidence>
<protein>
    <recommendedName>
        <fullName evidence="2">SUI1 domain-containing protein</fullName>
    </recommendedName>
</protein>
<dbReference type="InterPro" id="IPR001950">
    <property type="entry name" value="SUI1"/>
</dbReference>
<dbReference type="InterPro" id="IPR048248">
    <property type="entry name" value="PUA_eIF2d-like"/>
</dbReference>
<proteinExistence type="predicted"/>
<dbReference type="OrthoDB" id="199771at2759"/>
<dbReference type="InterPro" id="IPR015947">
    <property type="entry name" value="PUA-like_sf"/>
</dbReference>
<dbReference type="Pfam" id="PF01253">
    <property type="entry name" value="SUI1"/>
    <property type="match status" value="1"/>
</dbReference>
<dbReference type="SUPFAM" id="SSF55159">
    <property type="entry name" value="eIF1-like"/>
    <property type="match status" value="1"/>
</dbReference>
<dbReference type="Gene3D" id="3.10.400.20">
    <property type="match status" value="1"/>
</dbReference>
<dbReference type="Pfam" id="PF17832">
    <property type="entry name" value="Pre-PUA"/>
    <property type="match status" value="1"/>
</dbReference>
<dbReference type="SUPFAM" id="SSF88697">
    <property type="entry name" value="PUA domain-like"/>
    <property type="match status" value="1"/>
</dbReference>
<dbReference type="Proteomes" id="UP000053890">
    <property type="component" value="Unassembled WGS sequence"/>
</dbReference>
<dbReference type="InterPro" id="IPR036877">
    <property type="entry name" value="SUI1_dom_sf"/>
</dbReference>
<keyword evidence="4" id="KW-1185">Reference proteome</keyword>
<dbReference type="PANTHER" id="PTHR12217:SF4">
    <property type="entry name" value="EUKARYOTIC TRANSLATION INITIATION FACTOR 2D"/>
    <property type="match status" value="1"/>
</dbReference>
<feature type="region of interest" description="Disordered" evidence="1">
    <location>
        <begin position="359"/>
        <end position="378"/>
    </location>
</feature>
<gene>
    <name evidence="3" type="ORF">RHOBADRAFT_56173</name>
</gene>
<dbReference type="PANTHER" id="PTHR12217">
    <property type="entry name" value="EUKARYOTIC TRANSLATION INITIATION FACTOR 2D"/>
    <property type="match status" value="1"/>
</dbReference>
<dbReference type="RefSeq" id="XP_018268088.1">
    <property type="nucleotide sequence ID" value="XM_018418227.1"/>
</dbReference>
<dbReference type="GO" id="GO:0003743">
    <property type="term" value="F:translation initiation factor activity"/>
    <property type="evidence" value="ECO:0007669"/>
    <property type="project" value="InterPro"/>
</dbReference>
<dbReference type="PROSITE" id="PS50296">
    <property type="entry name" value="SUI1"/>
    <property type="match status" value="1"/>
</dbReference>
<dbReference type="InterPro" id="IPR039757">
    <property type="entry name" value="EIF2D"/>
</dbReference>
<reference evidence="3 4" key="1">
    <citation type="journal article" date="2015" name="Front. Microbiol.">
        <title>Genome sequence of the plant growth promoting endophytic yeast Rhodotorula graminis WP1.</title>
        <authorList>
            <person name="Firrincieli A."/>
            <person name="Otillar R."/>
            <person name="Salamov A."/>
            <person name="Schmutz J."/>
            <person name="Khan Z."/>
            <person name="Redman R.S."/>
            <person name="Fleck N.D."/>
            <person name="Lindquist E."/>
            <person name="Grigoriev I.V."/>
            <person name="Doty S.L."/>
        </authorList>
    </citation>
    <scope>NUCLEOTIDE SEQUENCE [LARGE SCALE GENOMIC DNA]</scope>
    <source>
        <strain evidence="3 4">WP1</strain>
    </source>
</reference>
<feature type="compositionally biased region" description="Low complexity" evidence="1">
    <location>
        <begin position="229"/>
        <end position="252"/>
    </location>
</feature>
<dbReference type="EMBL" id="KQ474089">
    <property type="protein sequence ID" value="KPV72039.1"/>
    <property type="molecule type" value="Genomic_DNA"/>
</dbReference>